<name>A0A8X7C2H5_9ARAC</name>
<proteinExistence type="predicted"/>
<feature type="region of interest" description="Disordered" evidence="11">
    <location>
        <begin position="740"/>
        <end position="799"/>
    </location>
</feature>
<feature type="compositionally biased region" description="Basic and acidic residues" evidence="11">
    <location>
        <begin position="218"/>
        <end position="234"/>
    </location>
</feature>
<feature type="compositionally biased region" description="Low complexity" evidence="11">
    <location>
        <begin position="64"/>
        <end position="84"/>
    </location>
</feature>
<organism evidence="13 14">
    <name type="scientific">Trichonephila inaurata madagascariensis</name>
    <dbReference type="NCBI Taxonomy" id="2747483"/>
    <lineage>
        <taxon>Eukaryota</taxon>
        <taxon>Metazoa</taxon>
        <taxon>Ecdysozoa</taxon>
        <taxon>Arthropoda</taxon>
        <taxon>Chelicerata</taxon>
        <taxon>Arachnida</taxon>
        <taxon>Araneae</taxon>
        <taxon>Araneomorphae</taxon>
        <taxon>Entelegynae</taxon>
        <taxon>Araneoidea</taxon>
        <taxon>Nephilidae</taxon>
        <taxon>Trichonephila</taxon>
        <taxon>Trichonephila inaurata</taxon>
    </lineage>
</organism>
<comment type="subcellular location">
    <subcellularLocation>
        <location evidence="2">Chromosome</location>
    </subcellularLocation>
    <subcellularLocation>
        <location evidence="3">Cytoplasm</location>
    </subcellularLocation>
    <subcellularLocation>
        <location evidence="1">Nucleus</location>
    </subcellularLocation>
</comment>
<evidence type="ECO:0000256" key="2">
    <source>
        <dbReference type="ARBA" id="ARBA00004286"/>
    </source>
</evidence>
<feature type="compositionally biased region" description="Polar residues" evidence="11">
    <location>
        <begin position="1234"/>
        <end position="1255"/>
    </location>
</feature>
<keyword evidence="6" id="KW-0053">Apoptosis</keyword>
<feature type="region of interest" description="Disordered" evidence="11">
    <location>
        <begin position="1468"/>
        <end position="1567"/>
    </location>
</feature>
<feature type="compositionally biased region" description="Low complexity" evidence="11">
    <location>
        <begin position="303"/>
        <end position="315"/>
    </location>
</feature>
<dbReference type="GO" id="GO:0003714">
    <property type="term" value="F:transcription corepressor activity"/>
    <property type="evidence" value="ECO:0007669"/>
    <property type="project" value="TreeGrafter"/>
</dbReference>
<gene>
    <name evidence="13" type="primary">DAXX</name>
    <name evidence="13" type="ORF">TNIN_453521</name>
</gene>
<feature type="compositionally biased region" description="Polar residues" evidence="11">
    <location>
        <begin position="46"/>
        <end position="59"/>
    </location>
</feature>
<feature type="region of interest" description="Disordered" evidence="11">
    <location>
        <begin position="923"/>
        <end position="980"/>
    </location>
</feature>
<evidence type="ECO:0000256" key="4">
    <source>
        <dbReference type="ARBA" id="ARBA00022454"/>
    </source>
</evidence>
<dbReference type="Gene3D" id="1.10.8.810">
    <property type="entry name" value="Daxx helical bundle domain"/>
    <property type="match status" value="1"/>
</dbReference>
<dbReference type="GO" id="GO:0005737">
    <property type="term" value="C:cytoplasm"/>
    <property type="evidence" value="ECO:0007669"/>
    <property type="project" value="UniProtKB-SubCell"/>
</dbReference>
<keyword evidence="7 10" id="KW-0175">Coiled coil</keyword>
<dbReference type="PANTHER" id="PTHR12766:SF7">
    <property type="entry name" value="DEATH DOMAIN-ASSOCIATED PROTEIN 6"/>
    <property type="match status" value="1"/>
</dbReference>
<keyword evidence="4" id="KW-0158">Chromosome</keyword>
<dbReference type="GO" id="GO:0005694">
    <property type="term" value="C:chromosome"/>
    <property type="evidence" value="ECO:0007669"/>
    <property type="project" value="UniProtKB-SubCell"/>
</dbReference>
<keyword evidence="14" id="KW-1185">Reference proteome</keyword>
<dbReference type="InterPro" id="IPR038298">
    <property type="entry name" value="Daxx_N_sf"/>
</dbReference>
<dbReference type="OrthoDB" id="6437935at2759"/>
<dbReference type="GO" id="GO:0006915">
    <property type="term" value="P:apoptotic process"/>
    <property type="evidence" value="ECO:0007669"/>
    <property type="project" value="UniProtKB-KW"/>
</dbReference>
<feature type="compositionally biased region" description="Polar residues" evidence="11">
    <location>
        <begin position="286"/>
        <end position="302"/>
    </location>
</feature>
<evidence type="ECO:0000256" key="3">
    <source>
        <dbReference type="ARBA" id="ARBA00004496"/>
    </source>
</evidence>
<evidence type="ECO:0000256" key="10">
    <source>
        <dbReference type="SAM" id="Coils"/>
    </source>
</evidence>
<comment type="caution">
    <text evidence="13">The sequence shown here is derived from an EMBL/GenBank/DDBJ whole genome shotgun (WGS) entry which is preliminary data.</text>
</comment>
<feature type="compositionally biased region" description="Basic and acidic residues" evidence="11">
    <location>
        <begin position="950"/>
        <end position="977"/>
    </location>
</feature>
<dbReference type="InterPro" id="IPR046378">
    <property type="entry name" value="DAXX_histone-bd"/>
</dbReference>
<evidence type="ECO:0000313" key="14">
    <source>
        <dbReference type="Proteomes" id="UP000886998"/>
    </source>
</evidence>
<feature type="region of interest" description="Disordered" evidence="11">
    <location>
        <begin position="283"/>
        <end position="324"/>
    </location>
</feature>
<reference evidence="13" key="1">
    <citation type="submission" date="2020-08" db="EMBL/GenBank/DDBJ databases">
        <title>Multicomponent nature underlies the extraordinary mechanical properties of spider dragline silk.</title>
        <authorList>
            <person name="Kono N."/>
            <person name="Nakamura H."/>
            <person name="Mori M."/>
            <person name="Yoshida Y."/>
            <person name="Ohtoshi R."/>
            <person name="Malay A.D."/>
            <person name="Moran D.A.P."/>
            <person name="Tomita M."/>
            <person name="Numata K."/>
            <person name="Arakawa K."/>
        </authorList>
    </citation>
    <scope>NUCLEOTIDE SEQUENCE</scope>
</reference>
<evidence type="ECO:0000259" key="12">
    <source>
        <dbReference type="Pfam" id="PF20920"/>
    </source>
</evidence>
<keyword evidence="8" id="KW-0143">Chaperone</keyword>
<protein>
    <submittedName>
        <fullName evidence="13">Death domain-associated protein 6</fullName>
    </submittedName>
</protein>
<feature type="compositionally biased region" description="Basic and acidic residues" evidence="11">
    <location>
        <begin position="27"/>
        <end position="40"/>
    </location>
</feature>
<feature type="region of interest" description="Disordered" evidence="11">
    <location>
        <begin position="1082"/>
        <end position="1105"/>
    </location>
</feature>
<evidence type="ECO:0000256" key="7">
    <source>
        <dbReference type="ARBA" id="ARBA00023054"/>
    </source>
</evidence>
<dbReference type="Proteomes" id="UP000886998">
    <property type="component" value="Unassembled WGS sequence"/>
</dbReference>
<evidence type="ECO:0000256" key="1">
    <source>
        <dbReference type="ARBA" id="ARBA00004123"/>
    </source>
</evidence>
<evidence type="ECO:0000256" key="11">
    <source>
        <dbReference type="SAM" id="MobiDB-lite"/>
    </source>
</evidence>
<sequence>MGDSFEVITLTSSDEESPLQVKNSLNKKTEVTVKKTDANGKKTARKSMQSKMGLLTSTLKQKSEAPSSSQSYASNSNKADSNASMMGTTRTGTLSDILPMAKKLLSSSNKRSILKSNASVPTLVNRSKEEAASISGKNTLSATKDLPHITITPVSKSSTHSNLNSKPFQTARKSFSSQFVSKLPLDIEVNSTESAKTLNKEVILQPVNGAANSLCQTSKKDNSNGKNFPAKEESISSDLVNQIPSGIQITSMKSNISSNSPQQPANIISDSNKSATIVKEKIEMQTVHSSTSSSRKLPQNKCSNGNNSVTTGNVNKKARKSFPTPNVNIPVSLLSSLGKSGISISNVSASNPIKTHESISEDKKRENINRDMSTKLLNKTIPGVSITEVKSKKPSVTEQISNKSGPIHNKFIQRSADKGDAKINTNLLKSNKEQMPKTVFVDSIDKKSIFSKKSILDKRSEIAIKKLQNRKVSIIPQNRVNLGNITKISVTNKSTHSTGNTALGKAPVFVDVNQSKLSNKPVLKLNSSNKPLGLPSAHMLKMKLASKLEEPSSIITNQKPSGVLNPTACESKKNVVPKFTDTSSKSTNFLSQKPSISIFPVSSKCISIKKNPGKLKINSTSISTLPVSSKGISVLKPPVKRKINITPTSTGLSKKVRSQSKPGDTLFQKSDIEETQRRIVAIKKSLENTSSQPTIKTMWSSNNITEDKSKTEENFNIKKSSIIPLPYVTKTTEEGARKIEELDKSQERSSESEEMIKTSHKEVIEKNEKLAVPAEKPQKQVTSPKLSLKRKTDTENSSGKRLRVELNVDSVKVSSLLNAQNNHVPISTKADKVIVEEPWHYKDDNSVKLAKFLQFCRPLMNCSLNEEEKIIKILMKHFERAEPIYVKSKEFISLLVKIIKAKPSNSNVFVHLETIKNELKAHNRKDHFSSGSSDKSEASRKIPNTGFFNNEHEKLSSAGEKNEDISSKLHNQNDGKENVTVAEMNIGEKSKKLSFPDEKSEDISFNSCKQYYSKENVTATDRCISEKSEKFSIADEKNEVISPNSHNQHDFEESVTLTNTYINEKTDENKSGYLSNRLISEPTEFSDAEDRESSPSLLSTIQNESPENKNAFLNNFYLGPSTSKQADEVELKLLKRSGTERLSETESKKKHRTTLTKIGGKNDHEILLETENEKNPEISLTETERKSNHSSFAGFHNDSFQNHKKISLLRNDTEKNFSSNRLDSYLGKSRTENEINSNSNMPSVEKQINSDSTESGNKEKDVSTSETNVQYERRIKRLENFLGKLDRKIQRLQQKELSFDDLDDEDSIYIQESRLKKKFNDIWVKLCSYKKCSSLIGRKMERRFTYEGSRYRSINHAVERLVNKRKPTEKFPNYVEILETVRKKNEEDNLGIADGEDEQIAATTFKDIGRALKLRRQKDVYHDIYDMIPDDEEFNDPADQDENLRVKLSNHQAECEKKLDELVEKYAKKQRDEENENPQKVLEVENSTESEHSDIPDTEPATPSTDERIVDSEPEKEVSKPVESEQKQNPEDVIEIGSSSDASTEPGCGANERKSANRSNLLTETPLFINDDIEVIDSSDSPDLPEL</sequence>
<keyword evidence="5" id="KW-0963">Cytoplasm</keyword>
<feature type="coiled-coil region" evidence="10">
    <location>
        <begin position="1268"/>
        <end position="1305"/>
    </location>
</feature>
<dbReference type="GO" id="GO:0016605">
    <property type="term" value="C:PML body"/>
    <property type="evidence" value="ECO:0007669"/>
    <property type="project" value="TreeGrafter"/>
</dbReference>
<evidence type="ECO:0000256" key="6">
    <source>
        <dbReference type="ARBA" id="ARBA00022703"/>
    </source>
</evidence>
<feature type="domain" description="Daxx histone-binding" evidence="12">
    <location>
        <begin position="1384"/>
        <end position="1468"/>
    </location>
</feature>
<feature type="compositionally biased region" description="Polar residues" evidence="11">
    <location>
        <begin position="1094"/>
        <end position="1105"/>
    </location>
</feature>
<dbReference type="InterPro" id="IPR046426">
    <property type="entry name" value="DAXX_histone-bd_sf"/>
</dbReference>
<feature type="region of interest" description="Disordered" evidence="11">
    <location>
        <begin position="214"/>
        <end position="234"/>
    </location>
</feature>
<feature type="compositionally biased region" description="Basic and acidic residues" evidence="11">
    <location>
        <begin position="740"/>
        <end position="769"/>
    </location>
</feature>
<evidence type="ECO:0000256" key="5">
    <source>
        <dbReference type="ARBA" id="ARBA00022490"/>
    </source>
</evidence>
<dbReference type="Pfam" id="PF20920">
    <property type="entry name" value="DAXX_hist_bd"/>
    <property type="match status" value="1"/>
</dbReference>
<dbReference type="GO" id="GO:0003713">
    <property type="term" value="F:transcription coactivator activity"/>
    <property type="evidence" value="ECO:0007669"/>
    <property type="project" value="TreeGrafter"/>
</dbReference>
<feature type="region of interest" description="Disordered" evidence="11">
    <location>
        <begin position="1"/>
        <end position="91"/>
    </location>
</feature>
<feature type="region of interest" description="Disordered" evidence="11">
    <location>
        <begin position="1219"/>
        <end position="1268"/>
    </location>
</feature>
<evidence type="ECO:0000256" key="9">
    <source>
        <dbReference type="ARBA" id="ARBA00023242"/>
    </source>
</evidence>
<accession>A0A8X7C2H5</accession>
<dbReference type="GO" id="GO:0042393">
    <property type="term" value="F:histone binding"/>
    <property type="evidence" value="ECO:0007669"/>
    <property type="project" value="InterPro"/>
</dbReference>
<keyword evidence="9" id="KW-0539">Nucleus</keyword>
<dbReference type="PANTHER" id="PTHR12766">
    <property type="entry name" value="DEATH DOMAIN-ASSOCIATED PROTEIN 6 DAXX"/>
    <property type="match status" value="1"/>
</dbReference>
<dbReference type="GO" id="GO:0050681">
    <property type="term" value="F:nuclear androgen receptor binding"/>
    <property type="evidence" value="ECO:0007669"/>
    <property type="project" value="TreeGrafter"/>
</dbReference>
<dbReference type="EMBL" id="BMAV01009014">
    <property type="protein sequence ID" value="GFY52995.1"/>
    <property type="molecule type" value="Genomic_DNA"/>
</dbReference>
<evidence type="ECO:0000256" key="8">
    <source>
        <dbReference type="ARBA" id="ARBA00023186"/>
    </source>
</evidence>
<evidence type="ECO:0000313" key="13">
    <source>
        <dbReference type="EMBL" id="GFY52995.1"/>
    </source>
</evidence>
<dbReference type="Gene3D" id="1.20.58.2170">
    <property type="match status" value="1"/>
</dbReference>
<feature type="compositionally biased region" description="Basic and acidic residues" evidence="11">
    <location>
        <begin position="1505"/>
        <end position="1530"/>
    </location>
</feature>